<keyword evidence="1" id="KW-0997">Cell inner membrane</keyword>
<feature type="transmembrane region" description="Helical" evidence="1">
    <location>
        <begin position="215"/>
        <end position="236"/>
    </location>
</feature>
<evidence type="ECO:0000313" key="4">
    <source>
        <dbReference type="Proteomes" id="UP000254603"/>
    </source>
</evidence>
<dbReference type="EMBL" id="UGSB01000001">
    <property type="protein sequence ID" value="SUA57774.1"/>
    <property type="molecule type" value="Genomic_DNA"/>
</dbReference>
<dbReference type="PANTHER" id="PTHR30188:SF3">
    <property type="entry name" value="ABC TRANSPORTER PERMEASE"/>
    <property type="match status" value="1"/>
</dbReference>
<dbReference type="RefSeq" id="WP_018573447.1">
    <property type="nucleotide sequence ID" value="NZ_CP065725.1"/>
</dbReference>
<dbReference type="InterPro" id="IPR030802">
    <property type="entry name" value="Permease_MalE"/>
</dbReference>
<dbReference type="GO" id="GO:0005548">
    <property type="term" value="F:phospholipid transporter activity"/>
    <property type="evidence" value="ECO:0007669"/>
    <property type="project" value="TreeGrafter"/>
</dbReference>
<dbReference type="PANTHER" id="PTHR30188">
    <property type="entry name" value="ABC TRANSPORTER PERMEASE PROTEIN-RELATED"/>
    <property type="match status" value="1"/>
</dbReference>
<dbReference type="InterPro" id="IPR003453">
    <property type="entry name" value="ABC_MlaE_roteobac"/>
</dbReference>
<evidence type="ECO:0000256" key="1">
    <source>
        <dbReference type="RuleBase" id="RU362044"/>
    </source>
</evidence>
<evidence type="ECO:0000313" key="5">
    <source>
        <dbReference type="Proteomes" id="UP000594903"/>
    </source>
</evidence>
<feature type="transmembrane region" description="Helical" evidence="1">
    <location>
        <begin position="283"/>
        <end position="302"/>
    </location>
</feature>
<comment type="similarity">
    <text evidence="1">Belongs to the MlaE permease family.</text>
</comment>
<dbReference type="SUPFAM" id="SSF52091">
    <property type="entry name" value="SpoIIaa-like"/>
    <property type="match status" value="1"/>
</dbReference>
<dbReference type="AlphaFoldDB" id="A0A378XJQ7"/>
<feature type="transmembrane region" description="Helical" evidence="1">
    <location>
        <begin position="132"/>
        <end position="151"/>
    </location>
</feature>
<reference evidence="2 5" key="2">
    <citation type="submission" date="2020-12" db="EMBL/GenBank/DDBJ databases">
        <title>FDA dAtabase for Regulatory Grade micrObial Sequences (FDA-ARGOS): Supporting development and validation of Infectious Disease Dx tests.</title>
        <authorList>
            <person name="Sproer C."/>
            <person name="Gronow S."/>
            <person name="Severitt S."/>
            <person name="Schroder I."/>
            <person name="Tallon L."/>
            <person name="Sadzewicz L."/>
            <person name="Zhao X."/>
            <person name="Boylan J."/>
            <person name="Ott S."/>
            <person name="Bowen H."/>
            <person name="Vavikolanu K."/>
            <person name="Mehta A."/>
            <person name="Aluvathingal J."/>
            <person name="Nadendla S."/>
            <person name="Lowell S."/>
            <person name="Myers T."/>
            <person name="Yan Y."/>
            <person name="Sichtig H."/>
        </authorList>
    </citation>
    <scope>NUCLEOTIDE SEQUENCE [LARGE SCALE GENOMIC DNA]</scope>
    <source>
        <strain evidence="2 5">FDAARGOS_872</strain>
    </source>
</reference>
<evidence type="ECO:0000313" key="3">
    <source>
        <dbReference type="EMBL" id="SUA57774.1"/>
    </source>
</evidence>
<dbReference type="OrthoDB" id="9810518at2"/>
<keyword evidence="5" id="KW-1185">Reference proteome</keyword>
<keyword evidence="1" id="KW-0812">Transmembrane</keyword>
<dbReference type="STRING" id="1122619.GCA_000373745_00268"/>
<dbReference type="InterPro" id="IPR036513">
    <property type="entry name" value="STAS_dom_sf"/>
</dbReference>
<protein>
    <submittedName>
        <fullName evidence="2 3">ABC transporter permease</fullName>
    </submittedName>
</protein>
<comment type="subcellular location">
    <subcellularLocation>
        <location evidence="1">Cell inner membrane</location>
        <topology evidence="1">Multi-pass membrane protein</topology>
    </subcellularLocation>
</comment>
<sequence>MVTASSYFKCDDHARLSITGDWVLVNYQELKKIKDSLEQALSTTETIDFSELNQMDTNGAHLLIKMVGEKRLMEVLEQDTSLPPAFRHLLLAVLQSFDEAKQQQIDKKKYNAVAVWLDRMGRRTIDAKNETVRWLSFFGSIIENMLLTFLQPNKWRFTSVVAHMDSSGFQAIPIIILLNFMVGAVIAFLGATVLEQFGATIFTVHLVGFAFMREFGVLLTAILIAGRTASAFAAHIGSMRLNEEVDALKVSGVDPLNILVLPRVTALLVSLPLLTFIAIVAGILGGMVVSVFMLGISPTLFVDVLIDKVGLRHFLVGMSKAPIFAVIIATTGCLEGFKVQGSAESLGQRTTASVVKCIFLVILIDAMLALFFMEMGW</sequence>
<feature type="transmembrane region" description="Helical" evidence="1">
    <location>
        <begin position="354"/>
        <end position="373"/>
    </location>
</feature>
<keyword evidence="1" id="KW-1003">Cell membrane</keyword>
<dbReference type="Pfam" id="PF02405">
    <property type="entry name" value="MlaE"/>
    <property type="match status" value="1"/>
</dbReference>
<organism evidence="3 4">
    <name type="scientific">Oligella ureolytica</name>
    <dbReference type="NCBI Taxonomy" id="90244"/>
    <lineage>
        <taxon>Bacteria</taxon>
        <taxon>Pseudomonadati</taxon>
        <taxon>Pseudomonadota</taxon>
        <taxon>Betaproteobacteria</taxon>
        <taxon>Burkholderiales</taxon>
        <taxon>Alcaligenaceae</taxon>
        <taxon>Oligella</taxon>
    </lineage>
</organism>
<gene>
    <name evidence="3" type="primary">mlaE_2</name>
    <name evidence="2" type="ORF">I6G29_12160</name>
    <name evidence="3" type="ORF">NCTC11997_02506</name>
</gene>
<name>A0A378XJQ7_9BURK</name>
<keyword evidence="1" id="KW-1133">Transmembrane helix</keyword>
<dbReference type="EMBL" id="CP065725">
    <property type="protein sequence ID" value="QPT39851.1"/>
    <property type="molecule type" value="Genomic_DNA"/>
</dbReference>
<feature type="transmembrane region" description="Helical" evidence="1">
    <location>
        <begin position="314"/>
        <end position="334"/>
    </location>
</feature>
<dbReference type="NCBIfam" id="TIGR00056">
    <property type="entry name" value="MlaE family lipid ABC transporter permease subunit"/>
    <property type="match status" value="1"/>
</dbReference>
<keyword evidence="1" id="KW-0472">Membrane</keyword>
<dbReference type="Proteomes" id="UP000254603">
    <property type="component" value="Unassembled WGS sequence"/>
</dbReference>
<proteinExistence type="inferred from homology"/>
<dbReference type="GO" id="GO:0043190">
    <property type="term" value="C:ATP-binding cassette (ABC) transporter complex"/>
    <property type="evidence" value="ECO:0007669"/>
    <property type="project" value="InterPro"/>
</dbReference>
<feature type="transmembrane region" description="Helical" evidence="1">
    <location>
        <begin position="171"/>
        <end position="194"/>
    </location>
</feature>
<reference evidence="3 4" key="1">
    <citation type="submission" date="2018-06" db="EMBL/GenBank/DDBJ databases">
        <authorList>
            <consortium name="Pathogen Informatics"/>
            <person name="Doyle S."/>
        </authorList>
    </citation>
    <scope>NUCLEOTIDE SEQUENCE [LARGE SCALE GENOMIC DNA]</scope>
    <source>
        <strain evidence="3 4">NCTC11997</strain>
    </source>
</reference>
<evidence type="ECO:0000313" key="2">
    <source>
        <dbReference type="EMBL" id="QPT39851.1"/>
    </source>
</evidence>
<dbReference type="Proteomes" id="UP000594903">
    <property type="component" value="Chromosome"/>
</dbReference>
<accession>A0A378XJQ7</accession>